<gene>
    <name evidence="2" type="ORF">MAMMFC1_03284</name>
</gene>
<dbReference type="EMBL" id="AP018449">
    <property type="protein sequence ID" value="BBB92589.1"/>
    <property type="molecule type" value="Genomic_DNA"/>
</dbReference>
<keyword evidence="3" id="KW-1185">Reference proteome</keyword>
<reference evidence="2 3" key="1">
    <citation type="journal article" date="2018" name="Int. J. Syst. Evol. Microbiol.">
        <title>Methylomusa anaerophila gen. nov., sp. nov., an anaerobic methanol-utilizing bacterium isolated from a microbial fuel cell.</title>
        <authorList>
            <person name="Amano N."/>
            <person name="Yamamuro A."/>
            <person name="Miyahara M."/>
            <person name="Kouzuma A."/>
            <person name="Abe T."/>
            <person name="Watanabe K."/>
        </authorList>
    </citation>
    <scope>NUCLEOTIDE SEQUENCE [LARGE SCALE GENOMIC DNA]</scope>
    <source>
        <strain evidence="2 3">MMFC1</strain>
    </source>
</reference>
<evidence type="ECO:0000313" key="3">
    <source>
        <dbReference type="Proteomes" id="UP000276437"/>
    </source>
</evidence>
<protein>
    <submittedName>
        <fullName evidence="2">Uncharacterized protein</fullName>
    </submittedName>
</protein>
<keyword evidence="1" id="KW-1133">Transmembrane helix</keyword>
<proteinExistence type="predicted"/>
<name>A0A348ANE1_9FIRM</name>
<accession>A0A348ANE1</accession>
<keyword evidence="1" id="KW-0812">Transmembrane</keyword>
<evidence type="ECO:0000313" key="2">
    <source>
        <dbReference type="EMBL" id="BBB92589.1"/>
    </source>
</evidence>
<evidence type="ECO:0000256" key="1">
    <source>
        <dbReference type="SAM" id="Phobius"/>
    </source>
</evidence>
<dbReference type="Proteomes" id="UP000276437">
    <property type="component" value="Chromosome"/>
</dbReference>
<dbReference type="AlphaFoldDB" id="A0A348ANE1"/>
<keyword evidence="1" id="KW-0472">Membrane</keyword>
<feature type="transmembrane region" description="Helical" evidence="1">
    <location>
        <begin position="27"/>
        <end position="45"/>
    </location>
</feature>
<organism evidence="2 3">
    <name type="scientific">Methylomusa anaerophila</name>
    <dbReference type="NCBI Taxonomy" id="1930071"/>
    <lineage>
        <taxon>Bacteria</taxon>
        <taxon>Bacillati</taxon>
        <taxon>Bacillota</taxon>
        <taxon>Negativicutes</taxon>
        <taxon>Selenomonadales</taxon>
        <taxon>Sporomusaceae</taxon>
        <taxon>Methylomusa</taxon>
    </lineage>
</organism>
<sequence>MGKMSFPDKPSHGELFQTRTLHVWQDAANFLKVGLLIFMKFFLVLEGKIMQFKESLY</sequence>
<dbReference type="KEGG" id="mana:MAMMFC1_03284"/>